<dbReference type="RefSeq" id="WP_114544663.1">
    <property type="nucleotide sequence ID" value="NZ_QQBG01000028.1"/>
</dbReference>
<dbReference type="Pfam" id="PF05991">
    <property type="entry name" value="NYN_YacP"/>
    <property type="match status" value="1"/>
</dbReference>
<keyword evidence="2" id="KW-1185">Reference proteome</keyword>
<name>A0A369KC41_9BACT</name>
<reference evidence="1 2" key="1">
    <citation type="submission" date="2018-07" db="EMBL/GenBank/DDBJ databases">
        <title>Comparative genomics of the Candidatus Parilichlamydiaceae reveals evidence of convergent evolution and genome reduction in the phylum Chlamydiae.</title>
        <authorList>
            <person name="Taylor-Brown A."/>
            <person name="Polkinghorne A."/>
        </authorList>
    </citation>
    <scope>NUCLEOTIDE SEQUENCE [LARGE SCALE GENOMIC DNA]</scope>
    <source>
        <strain evidence="1 2">Hat2</strain>
    </source>
</reference>
<dbReference type="EMBL" id="QQBG01000028">
    <property type="protein sequence ID" value="RDB31162.1"/>
    <property type="molecule type" value="Genomic_DNA"/>
</dbReference>
<organism evidence="1 2">
    <name type="scientific">Candidatus Similichlamydia laticola</name>
    <dbReference type="NCBI Taxonomy" id="2170265"/>
    <lineage>
        <taxon>Bacteria</taxon>
        <taxon>Pseudomonadati</taxon>
        <taxon>Chlamydiota</taxon>
        <taxon>Chlamydiia</taxon>
        <taxon>Parachlamydiales</taxon>
        <taxon>Candidatus Parilichlamydiaceae</taxon>
        <taxon>Candidatus Similichlamydia</taxon>
    </lineage>
</organism>
<proteinExistence type="predicted"/>
<accession>A0A369KC41</accession>
<gene>
    <name evidence="1" type="ORF">HAT2_00736</name>
</gene>
<dbReference type="Proteomes" id="UP000253816">
    <property type="component" value="Unassembled WGS sequence"/>
</dbReference>
<evidence type="ECO:0000313" key="2">
    <source>
        <dbReference type="Proteomes" id="UP000253816"/>
    </source>
</evidence>
<protein>
    <recommendedName>
        <fullName evidence="3">YacP-like NYN domain protein</fullName>
    </recommendedName>
</protein>
<evidence type="ECO:0008006" key="3">
    <source>
        <dbReference type="Google" id="ProtNLM"/>
    </source>
</evidence>
<comment type="caution">
    <text evidence="1">The sequence shown here is derived from an EMBL/GenBank/DDBJ whole genome shotgun (WGS) entry which is preliminary data.</text>
</comment>
<dbReference type="OrthoDB" id="22078at2"/>
<dbReference type="InterPro" id="IPR010298">
    <property type="entry name" value="YacP-like"/>
</dbReference>
<evidence type="ECO:0000313" key="1">
    <source>
        <dbReference type="EMBL" id="RDB31162.1"/>
    </source>
</evidence>
<dbReference type="AlphaFoldDB" id="A0A369KC41"/>
<sequence>MRYLIDGHNWFFASTSFKQELFRKAHQRFLEKIKGLLSELKGESVVVFDGGPENDQLIHIQFEQIKIIYTESRQSADEHLLEILSFRRTTPSTLVSSDGDLIHAARKLGAKICHPDDFETWILSKKRKKEKKKPLTCDPLSQEYYINVFTKRLQKMRESDLDQG</sequence>